<proteinExistence type="predicted"/>
<dbReference type="AlphaFoldDB" id="A0A8J3IQD5"/>
<evidence type="ECO:0000313" key="2">
    <source>
        <dbReference type="Proteomes" id="UP000597444"/>
    </source>
</evidence>
<dbReference type="RefSeq" id="WP_220204282.1">
    <property type="nucleotide sequence ID" value="NZ_BNJK01000001.1"/>
</dbReference>
<comment type="caution">
    <text evidence="1">The sequence shown here is derived from an EMBL/GenBank/DDBJ whole genome shotgun (WGS) entry which is preliminary data.</text>
</comment>
<keyword evidence="2" id="KW-1185">Reference proteome</keyword>
<organism evidence="1 2">
    <name type="scientific">Reticulibacter mediterranei</name>
    <dbReference type="NCBI Taxonomy" id="2778369"/>
    <lineage>
        <taxon>Bacteria</taxon>
        <taxon>Bacillati</taxon>
        <taxon>Chloroflexota</taxon>
        <taxon>Ktedonobacteria</taxon>
        <taxon>Ktedonobacterales</taxon>
        <taxon>Reticulibacteraceae</taxon>
        <taxon>Reticulibacter</taxon>
    </lineage>
</organism>
<protein>
    <submittedName>
        <fullName evidence="1">Uncharacterized protein</fullName>
    </submittedName>
</protein>
<dbReference type="EMBL" id="BNJK01000001">
    <property type="protein sequence ID" value="GHO93501.1"/>
    <property type="molecule type" value="Genomic_DNA"/>
</dbReference>
<sequence>MREQILLERPHIYIPAIAIMRATFKHSWNKIPVATTAAPEHVCGEARRIGYSGKDENDLALYRLKIRPGRGLPTVTLPGIYIIENGLFQDYEDWKRSQM</sequence>
<reference evidence="1" key="1">
    <citation type="submission" date="2020-10" db="EMBL/GenBank/DDBJ databases">
        <title>Taxonomic study of unclassified bacteria belonging to the class Ktedonobacteria.</title>
        <authorList>
            <person name="Yabe S."/>
            <person name="Wang C.M."/>
            <person name="Zheng Y."/>
            <person name="Sakai Y."/>
            <person name="Cavaletti L."/>
            <person name="Monciardini P."/>
            <person name="Donadio S."/>
        </authorList>
    </citation>
    <scope>NUCLEOTIDE SEQUENCE</scope>
    <source>
        <strain evidence="1">ID150040</strain>
    </source>
</reference>
<dbReference type="Proteomes" id="UP000597444">
    <property type="component" value="Unassembled WGS sequence"/>
</dbReference>
<gene>
    <name evidence="1" type="ORF">KSF_035490</name>
</gene>
<name>A0A8J3IQD5_9CHLR</name>
<evidence type="ECO:0000313" key="1">
    <source>
        <dbReference type="EMBL" id="GHO93501.1"/>
    </source>
</evidence>
<accession>A0A8J3IQD5</accession>